<feature type="non-terminal residue" evidence="1">
    <location>
        <position position="1"/>
    </location>
</feature>
<evidence type="ECO:0000313" key="1">
    <source>
        <dbReference type="EMBL" id="REC41606.1"/>
    </source>
</evidence>
<name>A0A3D9AKV9_9FLAO</name>
<organism evidence="1 2">
    <name type="scientific">Chryseobacterium pennipullorum</name>
    <dbReference type="NCBI Taxonomy" id="2258963"/>
    <lineage>
        <taxon>Bacteria</taxon>
        <taxon>Pseudomonadati</taxon>
        <taxon>Bacteroidota</taxon>
        <taxon>Flavobacteriia</taxon>
        <taxon>Flavobacteriales</taxon>
        <taxon>Weeksellaceae</taxon>
        <taxon>Chryseobacterium group</taxon>
        <taxon>Chryseobacterium</taxon>
    </lineage>
</organism>
<protein>
    <recommendedName>
        <fullName evidence="3">YD repeat-containing protein</fullName>
    </recommendedName>
</protein>
<dbReference type="AlphaFoldDB" id="A0A3D9AKV9"/>
<gene>
    <name evidence="1" type="ORF">DRF67_21180</name>
</gene>
<evidence type="ECO:0000313" key="2">
    <source>
        <dbReference type="Proteomes" id="UP000256257"/>
    </source>
</evidence>
<evidence type="ECO:0008006" key="3">
    <source>
        <dbReference type="Google" id="ProtNLM"/>
    </source>
</evidence>
<accession>A0A3D9AKV9</accession>
<proteinExistence type="predicted"/>
<dbReference type="EMBL" id="QNVV01000038">
    <property type="protein sequence ID" value="REC41606.1"/>
    <property type="molecule type" value="Genomic_DNA"/>
</dbReference>
<sequence length="303" mass="34038">ILLDANNVEKSNPNHCYQKPLGYQLVHQYAIENLDIVEYDNISYQKYLKTVTSTDYMNNQPMKPTVTENSYDSNLHYQLTSKKTSHSDGNTGENTYQYAYEQNNADMITANMVSIPLHTEIKENGKIISKTKTVYAKNAQTANLILPVSAQKFYNDNAASANTLVNYNQYDTQGHLLQYTLKGSVPTAIVWGYNNTLPIAKVEGATYQEVQGLASGIIAKSNTDTDPASEKILMNALDSFRNQAAFKNYSITTYTYDPLIGVTSVTPSTGIRQFYKYDSSNRLQSVVDANNNIVKELSYNYQH</sequence>
<dbReference type="Proteomes" id="UP000256257">
    <property type="component" value="Unassembled WGS sequence"/>
</dbReference>
<reference evidence="1 2" key="1">
    <citation type="submission" date="2018-06" db="EMBL/GenBank/DDBJ databases">
        <title>Novel Chryseobacterium species.</title>
        <authorList>
            <person name="Newman J."/>
            <person name="Hugo C."/>
            <person name="Oosthuizen L."/>
            <person name="Charimba G."/>
        </authorList>
    </citation>
    <scope>NUCLEOTIDE SEQUENCE [LARGE SCALE GENOMIC DNA]</scope>
    <source>
        <strain evidence="1 2">7_F195</strain>
    </source>
</reference>
<comment type="caution">
    <text evidence="1">The sequence shown here is derived from an EMBL/GenBank/DDBJ whole genome shotgun (WGS) entry which is preliminary data.</text>
</comment>
<keyword evidence="2" id="KW-1185">Reference proteome</keyword>